<gene>
    <name evidence="2" type="ORF">Vafri_4065</name>
</gene>
<feature type="non-terminal residue" evidence="2">
    <location>
        <position position="1"/>
    </location>
</feature>
<evidence type="ECO:0000313" key="2">
    <source>
        <dbReference type="EMBL" id="GIL47179.1"/>
    </source>
</evidence>
<evidence type="ECO:0000313" key="3">
    <source>
        <dbReference type="Proteomes" id="UP000747399"/>
    </source>
</evidence>
<sequence>MGGRSPGGSNVYEDPCYPLPGYTCLGAGGRFAPFPFAFLPVSSRAKKGSRQTHTPFLAPEMPNGSLVLPKPPLPSPWVDGHTHWSSSYPLQPPTLYLRQVSQAARMPPSGDQARSAASEVCNWKCEASDQVDALAVRQRPNRHPQPELRHHQHAGAVRTPPHSRHPCRPLVYLAAPFRTLHR</sequence>
<evidence type="ECO:0000256" key="1">
    <source>
        <dbReference type="SAM" id="MobiDB-lite"/>
    </source>
</evidence>
<feature type="region of interest" description="Disordered" evidence="1">
    <location>
        <begin position="139"/>
        <end position="164"/>
    </location>
</feature>
<accession>A0A8J4EUA1</accession>
<name>A0A8J4EUA1_9CHLO</name>
<keyword evidence="3" id="KW-1185">Reference proteome</keyword>
<organism evidence="2 3">
    <name type="scientific">Volvox africanus</name>
    <dbReference type="NCBI Taxonomy" id="51714"/>
    <lineage>
        <taxon>Eukaryota</taxon>
        <taxon>Viridiplantae</taxon>
        <taxon>Chlorophyta</taxon>
        <taxon>core chlorophytes</taxon>
        <taxon>Chlorophyceae</taxon>
        <taxon>CS clade</taxon>
        <taxon>Chlamydomonadales</taxon>
        <taxon>Volvocaceae</taxon>
        <taxon>Volvox</taxon>
    </lineage>
</organism>
<dbReference type="Proteomes" id="UP000747399">
    <property type="component" value="Unassembled WGS sequence"/>
</dbReference>
<dbReference type="AlphaFoldDB" id="A0A8J4EUA1"/>
<proteinExistence type="predicted"/>
<reference evidence="2" key="1">
    <citation type="journal article" date="2021" name="Proc. Natl. Acad. Sci. U.S.A.">
        <title>Three genomes in the algal genus Volvox reveal the fate of a haploid sex-determining region after a transition to homothallism.</title>
        <authorList>
            <person name="Yamamoto K."/>
            <person name="Hamaji T."/>
            <person name="Kawai-Toyooka H."/>
            <person name="Matsuzaki R."/>
            <person name="Takahashi F."/>
            <person name="Nishimura Y."/>
            <person name="Kawachi M."/>
            <person name="Noguchi H."/>
            <person name="Minakuchi Y."/>
            <person name="Umen J.G."/>
            <person name="Toyoda A."/>
            <person name="Nozaki H."/>
        </authorList>
    </citation>
    <scope>NUCLEOTIDE SEQUENCE</scope>
    <source>
        <strain evidence="2">NIES-3780</strain>
    </source>
</reference>
<dbReference type="EMBL" id="BNCO01000004">
    <property type="protein sequence ID" value="GIL47179.1"/>
    <property type="molecule type" value="Genomic_DNA"/>
</dbReference>
<comment type="caution">
    <text evidence="2">The sequence shown here is derived from an EMBL/GenBank/DDBJ whole genome shotgun (WGS) entry which is preliminary data.</text>
</comment>
<protein>
    <submittedName>
        <fullName evidence="2">Uncharacterized protein</fullName>
    </submittedName>
</protein>